<protein>
    <recommendedName>
        <fullName evidence="4">SEC-C domain-containing protein</fullName>
    </recommendedName>
</protein>
<dbReference type="SUPFAM" id="SSF48452">
    <property type="entry name" value="TPR-like"/>
    <property type="match status" value="1"/>
</dbReference>
<evidence type="ECO:0000313" key="3">
    <source>
        <dbReference type="Proteomes" id="UP000286716"/>
    </source>
</evidence>
<name>A0A428WHM7_AMYBA</name>
<evidence type="ECO:0008006" key="4">
    <source>
        <dbReference type="Google" id="ProtNLM"/>
    </source>
</evidence>
<dbReference type="OrthoDB" id="3343588at2"/>
<evidence type="ECO:0000256" key="1">
    <source>
        <dbReference type="SAM" id="MobiDB-lite"/>
    </source>
</evidence>
<feature type="region of interest" description="Disordered" evidence="1">
    <location>
        <begin position="731"/>
        <end position="751"/>
    </location>
</feature>
<dbReference type="SUPFAM" id="SSF103642">
    <property type="entry name" value="Sec-C motif"/>
    <property type="match status" value="1"/>
</dbReference>
<dbReference type="Pfam" id="PF02810">
    <property type="entry name" value="SEC-C"/>
    <property type="match status" value="1"/>
</dbReference>
<dbReference type="Gene3D" id="1.25.40.10">
    <property type="entry name" value="Tetratricopeptide repeat domain"/>
    <property type="match status" value="1"/>
</dbReference>
<dbReference type="InterPro" id="IPR011990">
    <property type="entry name" value="TPR-like_helical_dom_sf"/>
</dbReference>
<comment type="caution">
    <text evidence="2">The sequence shown here is derived from an EMBL/GenBank/DDBJ whole genome shotgun (WGS) entry which is preliminary data.</text>
</comment>
<gene>
    <name evidence="2" type="ORF">DMA12_21335</name>
</gene>
<reference evidence="2 3" key="1">
    <citation type="submission" date="2018-05" db="EMBL/GenBank/DDBJ databases">
        <title>Evolution of GPA BGCs.</title>
        <authorList>
            <person name="Waglechner N."/>
            <person name="Wright G.D."/>
        </authorList>
    </citation>
    <scope>NUCLEOTIDE SEQUENCE [LARGE SCALE GENOMIC DNA]</scope>
    <source>
        <strain evidence="2 3">DSM 5908</strain>
    </source>
</reference>
<proteinExistence type="predicted"/>
<organism evidence="2 3">
    <name type="scientific">Amycolatopsis balhimycina DSM 5908</name>
    <dbReference type="NCBI Taxonomy" id="1081091"/>
    <lineage>
        <taxon>Bacteria</taxon>
        <taxon>Bacillati</taxon>
        <taxon>Actinomycetota</taxon>
        <taxon>Actinomycetes</taxon>
        <taxon>Pseudonocardiales</taxon>
        <taxon>Pseudonocardiaceae</taxon>
        <taxon>Amycolatopsis</taxon>
    </lineage>
</organism>
<dbReference type="InterPro" id="IPR004027">
    <property type="entry name" value="SEC_C_motif"/>
</dbReference>
<dbReference type="EMBL" id="QHHU01000029">
    <property type="protein sequence ID" value="RSM42542.1"/>
    <property type="molecule type" value="Genomic_DNA"/>
</dbReference>
<dbReference type="AlphaFoldDB" id="A0A428WHM7"/>
<sequence length="823" mass="88629">MTEEQLVSALRERGVPLDDELDDLIDALDEGDGLLTTLSDDRWASVPALLNGRVFTHRLTAPEAEHGFLGLESDLTLVEPLVRRAGHQRLIDGSPVVPVFPELHGETLADRGVPPEAIADGGALLLPPGCLRDLGLSEGDVVAVRVTEDGLHLEAATGEETPADRLAALSRALKDELAVVPGGPIELHDALTTACASDPALFTEPLPPLSEALSACGLQYDGEWLAPATFDFRQWREGSRAVAIARRHHLDDEAGFAVLAILEQYERVAALHEAASEGGEEAVTAIVDAASGDVVTGGFGAALPLLAEVPVAEAVLAEIPADTRAAAALRLFAESLEPMAPRAARPALRWLRGKAHERLGDVIAAEAAYEAAESMDPKWAPALYALARFAGDRGDAARGLALLRRADAPPDDILAELLARFEAKPRTDVGRNDPCWCGSGRKYKKCHLNRESLTLDERAGWLYQKAGLFLADGPWRIGMMEAAQARAEFSDNPFALLEALEDPLTADAVLFEGGAFADFVATRGALLPEDERSLAGQWLLVERSVFEIDEVRPGKGCTVRDIRTGDVHQVREQTGSRQLKPGMLICARVVPVGEIEQIFGGIEPVALHQRDELIALLDSGPDPETLISFLSRRFAPPVLQNTEGEPLVLCEVTLRTSDPAALAAELDETYERDGDTWHEHITGDGMERIRATLRLDGHDLIVSTNSEARTDRVLAILRTLDPTLTVVAESRESAQDAARRPAPAEAPVTSPEAAEVLARFVGDYEQKWLDESIPALSGHTPRQAAADPTRRGDLIRLLDSFPDTHGHPGAMDPGRLRAALGLE</sequence>
<keyword evidence="3" id="KW-1185">Reference proteome</keyword>
<evidence type="ECO:0000313" key="2">
    <source>
        <dbReference type="EMBL" id="RSM42542.1"/>
    </source>
</evidence>
<dbReference type="Proteomes" id="UP000286716">
    <property type="component" value="Unassembled WGS sequence"/>
</dbReference>
<accession>A0A428WHM7</accession>
<dbReference type="Gene3D" id="3.10.450.50">
    <property type="match status" value="1"/>
</dbReference>